<dbReference type="EMBL" id="JAUSUQ010000024">
    <property type="protein sequence ID" value="MDQ0340953.1"/>
    <property type="molecule type" value="Genomic_DNA"/>
</dbReference>
<evidence type="ECO:0000256" key="1">
    <source>
        <dbReference type="SAM" id="Phobius"/>
    </source>
</evidence>
<keyword evidence="1" id="KW-0472">Membrane</keyword>
<reference evidence="2 3" key="1">
    <citation type="submission" date="2023-07" db="EMBL/GenBank/DDBJ databases">
        <title>Genomic Encyclopedia of Type Strains, Phase IV (KMG-IV): sequencing the most valuable type-strain genomes for metagenomic binning, comparative biology and taxonomic classification.</title>
        <authorList>
            <person name="Goeker M."/>
        </authorList>
    </citation>
    <scope>NUCLEOTIDE SEQUENCE [LARGE SCALE GENOMIC DNA]</scope>
    <source>
        <strain evidence="2 3">DSM 17740</strain>
    </source>
</reference>
<proteinExistence type="predicted"/>
<accession>A0ABU0CXT4</accession>
<sequence>MSTTYLYPSWIYIVVLAGIMGPELGSESITVGRKVSDKDCRELLENGLLDEPVYHGRNA</sequence>
<keyword evidence="1" id="KW-0812">Transmembrane</keyword>
<dbReference type="Proteomes" id="UP001232445">
    <property type="component" value="Unassembled WGS sequence"/>
</dbReference>
<keyword evidence="1" id="KW-1133">Transmembrane helix</keyword>
<feature type="transmembrane region" description="Helical" evidence="1">
    <location>
        <begin position="6"/>
        <end position="24"/>
    </location>
</feature>
<evidence type="ECO:0000313" key="3">
    <source>
        <dbReference type="Proteomes" id="UP001232445"/>
    </source>
</evidence>
<name>A0ABU0CXT4_9BACI</name>
<comment type="caution">
    <text evidence="2">The sequence shown here is derived from an EMBL/GenBank/DDBJ whole genome shotgun (WGS) entry which is preliminary data.</text>
</comment>
<protein>
    <submittedName>
        <fullName evidence="2">Uncharacterized protein</fullName>
    </submittedName>
</protein>
<organism evidence="2 3">
    <name type="scientific">Caldalkalibacillus uzonensis</name>
    <dbReference type="NCBI Taxonomy" id="353224"/>
    <lineage>
        <taxon>Bacteria</taxon>
        <taxon>Bacillati</taxon>
        <taxon>Bacillota</taxon>
        <taxon>Bacilli</taxon>
        <taxon>Bacillales</taxon>
        <taxon>Bacillaceae</taxon>
        <taxon>Caldalkalibacillus</taxon>
    </lineage>
</organism>
<evidence type="ECO:0000313" key="2">
    <source>
        <dbReference type="EMBL" id="MDQ0340953.1"/>
    </source>
</evidence>
<gene>
    <name evidence="2" type="ORF">J2S00_003793</name>
</gene>
<keyword evidence="3" id="KW-1185">Reference proteome</keyword>